<dbReference type="FunFam" id="2.60.40.150:FF:000030">
    <property type="entry name" value="Phospholipase A2"/>
    <property type="match status" value="1"/>
</dbReference>
<evidence type="ECO:0000256" key="6">
    <source>
        <dbReference type="ARBA" id="ARBA00022723"/>
    </source>
</evidence>
<dbReference type="Gene3D" id="2.60.40.150">
    <property type="entry name" value="C2 domain"/>
    <property type="match status" value="1"/>
</dbReference>
<dbReference type="InterPro" id="IPR016035">
    <property type="entry name" value="Acyl_Trfase/lysoPLipase"/>
</dbReference>
<evidence type="ECO:0000256" key="12">
    <source>
        <dbReference type="ARBA" id="ARBA00023422"/>
    </source>
</evidence>
<dbReference type="Gene3D" id="3.40.1090.10">
    <property type="entry name" value="Cytosolic phospholipase A2 catalytic domain"/>
    <property type="match status" value="1"/>
</dbReference>
<dbReference type="PROSITE" id="PS51257">
    <property type="entry name" value="PROKAR_LIPOPROTEIN"/>
    <property type="match status" value="1"/>
</dbReference>
<evidence type="ECO:0000256" key="2">
    <source>
        <dbReference type="ARBA" id="ARBA00004170"/>
    </source>
</evidence>
<evidence type="ECO:0000259" key="16">
    <source>
        <dbReference type="PROSITE" id="PS50004"/>
    </source>
</evidence>
<dbReference type="InterPro" id="IPR041847">
    <property type="entry name" value="C2_cPLA2"/>
</dbReference>
<protein>
    <recommendedName>
        <fullName evidence="4 15">Phospholipase A2</fullName>
        <ecNumber evidence="4 15">3.1.1.4</ecNumber>
    </recommendedName>
</protein>
<comment type="catalytic activity">
    <reaction evidence="13">
        <text>1-hexadecanoyl-2-(5Z,8Z,11Z,14Z-eicosatetraenoyl)-sn-glycero-3-phosphocholine + H2O = 1-hexadecanoyl-sn-glycero-3-phosphocholine + (5Z,8Z,11Z,14Z)-eicosatetraenoate + H(+)</text>
        <dbReference type="Rhea" id="RHEA:40427"/>
        <dbReference type="ChEBI" id="CHEBI:15377"/>
        <dbReference type="ChEBI" id="CHEBI:15378"/>
        <dbReference type="ChEBI" id="CHEBI:32395"/>
        <dbReference type="ChEBI" id="CHEBI:72998"/>
        <dbReference type="ChEBI" id="CHEBI:73003"/>
    </reaction>
    <physiologicalReaction direction="left-to-right" evidence="13">
        <dbReference type="Rhea" id="RHEA:40428"/>
    </physiologicalReaction>
</comment>
<dbReference type="Pfam" id="PF01735">
    <property type="entry name" value="PLA2_B"/>
    <property type="match status" value="1"/>
</dbReference>
<comment type="domain">
    <text evidence="15">The N-terminal C2 domain associates with lipid membranes upon calcium binding.</text>
</comment>
<dbReference type="GO" id="GO:0005544">
    <property type="term" value="F:calcium-dependent phospholipid binding"/>
    <property type="evidence" value="ECO:0007669"/>
    <property type="project" value="TreeGrafter"/>
</dbReference>
<dbReference type="EC" id="3.1.1.4" evidence="4 15"/>
<evidence type="ECO:0000256" key="14">
    <source>
        <dbReference type="PROSITE-ProRule" id="PRU00555"/>
    </source>
</evidence>
<evidence type="ECO:0000256" key="13">
    <source>
        <dbReference type="ARBA" id="ARBA00048373"/>
    </source>
</evidence>
<organism evidence="18 19">
    <name type="scientific">Chrysochloris asiatica</name>
    <name type="common">Cape golden mole</name>
    <dbReference type="NCBI Taxonomy" id="185453"/>
    <lineage>
        <taxon>Eukaryota</taxon>
        <taxon>Metazoa</taxon>
        <taxon>Chordata</taxon>
        <taxon>Craniata</taxon>
        <taxon>Vertebrata</taxon>
        <taxon>Euteleostomi</taxon>
        <taxon>Mammalia</taxon>
        <taxon>Eutheria</taxon>
        <taxon>Afrotheria</taxon>
        <taxon>Chrysochloridae</taxon>
        <taxon>Chrysochlorinae</taxon>
        <taxon>Chrysochloris</taxon>
    </lineage>
</organism>
<evidence type="ECO:0000256" key="11">
    <source>
        <dbReference type="ARBA" id="ARBA00023136"/>
    </source>
</evidence>
<dbReference type="SMART" id="SM00239">
    <property type="entry name" value="C2"/>
    <property type="match status" value="1"/>
</dbReference>
<evidence type="ECO:0000256" key="9">
    <source>
        <dbReference type="ARBA" id="ARBA00022963"/>
    </source>
</evidence>
<evidence type="ECO:0000256" key="4">
    <source>
        <dbReference type="ARBA" id="ARBA00013278"/>
    </source>
</evidence>
<dbReference type="SUPFAM" id="SSF49562">
    <property type="entry name" value="C2 domain (Calcium/lipid-binding domain, CaLB)"/>
    <property type="match status" value="1"/>
</dbReference>
<accession>A0A9B0SZB4</accession>
<keyword evidence="10 14" id="KW-0443">Lipid metabolism</keyword>
<dbReference type="AlphaFoldDB" id="A0A9B0SZB4"/>
<dbReference type="PROSITE" id="PS51210">
    <property type="entry name" value="PLA2C"/>
    <property type="match status" value="1"/>
</dbReference>
<reference evidence="19" key="1">
    <citation type="submission" date="2025-08" db="UniProtKB">
        <authorList>
            <consortium name="RefSeq"/>
        </authorList>
    </citation>
    <scope>IDENTIFICATION</scope>
    <source>
        <tissue evidence="19">Spleen</tissue>
    </source>
</reference>
<keyword evidence="9 14" id="KW-0442">Lipid degradation</keyword>
<evidence type="ECO:0000256" key="15">
    <source>
        <dbReference type="RuleBase" id="RU362102"/>
    </source>
</evidence>
<proteinExistence type="predicted"/>
<dbReference type="GO" id="GO:0047498">
    <property type="term" value="F:calcium-dependent phospholipase A2 activity"/>
    <property type="evidence" value="ECO:0007669"/>
    <property type="project" value="TreeGrafter"/>
</dbReference>
<evidence type="ECO:0000256" key="3">
    <source>
        <dbReference type="ARBA" id="ARBA00004514"/>
    </source>
</evidence>
<evidence type="ECO:0000256" key="10">
    <source>
        <dbReference type="ARBA" id="ARBA00023098"/>
    </source>
</evidence>
<dbReference type="Pfam" id="PF18695">
    <property type="entry name" value="cPLA2_C2"/>
    <property type="match status" value="1"/>
</dbReference>
<evidence type="ECO:0000259" key="17">
    <source>
        <dbReference type="PROSITE" id="PS51210"/>
    </source>
</evidence>
<keyword evidence="8 15" id="KW-0106">Calcium</keyword>
<dbReference type="InterPro" id="IPR002642">
    <property type="entry name" value="LysoPLipase_cat_dom"/>
</dbReference>
<dbReference type="GO" id="GO:0016020">
    <property type="term" value="C:membrane"/>
    <property type="evidence" value="ECO:0007669"/>
    <property type="project" value="UniProtKB-SubCell"/>
</dbReference>
<keyword evidence="7 14" id="KW-0378">Hydrolase</keyword>
<keyword evidence="11" id="KW-0472">Membrane</keyword>
<feature type="domain" description="C2" evidence="16">
    <location>
        <begin position="5"/>
        <end position="124"/>
    </location>
</feature>
<dbReference type="RefSeq" id="XP_006831955.1">
    <property type="nucleotide sequence ID" value="XM_006831892.1"/>
</dbReference>
<dbReference type="Pfam" id="PF00168">
    <property type="entry name" value="C2"/>
    <property type="match status" value="1"/>
</dbReference>
<dbReference type="SUPFAM" id="SSF52151">
    <property type="entry name" value="FabD/lysophospholipase-like"/>
    <property type="match status" value="1"/>
</dbReference>
<dbReference type="GO" id="GO:0005509">
    <property type="term" value="F:calcium ion binding"/>
    <property type="evidence" value="ECO:0007669"/>
    <property type="project" value="InterPro"/>
</dbReference>
<name>A0A9B0SZB4_CHRAS</name>
<comment type="catalytic activity">
    <reaction evidence="12">
        <text>a 1,2-diacyl-sn-glycero-3-phosphocholine + H2O = a 1-acyl-sn-glycero-3-phosphocholine + a fatty acid + H(+)</text>
        <dbReference type="Rhea" id="RHEA:15801"/>
        <dbReference type="ChEBI" id="CHEBI:15377"/>
        <dbReference type="ChEBI" id="CHEBI:15378"/>
        <dbReference type="ChEBI" id="CHEBI:28868"/>
        <dbReference type="ChEBI" id="CHEBI:57643"/>
        <dbReference type="ChEBI" id="CHEBI:58168"/>
        <dbReference type="EC" id="3.1.1.4"/>
    </reaction>
    <physiologicalReaction direction="left-to-right" evidence="12">
        <dbReference type="Rhea" id="RHEA:15802"/>
    </physiologicalReaction>
</comment>
<dbReference type="InterPro" id="IPR000008">
    <property type="entry name" value="C2_dom"/>
</dbReference>
<dbReference type="GO" id="GO:0046475">
    <property type="term" value="P:glycerophospholipid catabolic process"/>
    <property type="evidence" value="ECO:0007669"/>
    <property type="project" value="TreeGrafter"/>
</dbReference>
<keyword evidence="18" id="KW-1185">Reference proteome</keyword>
<dbReference type="InterPro" id="IPR040723">
    <property type="entry name" value="cPLA2_C2"/>
</dbReference>
<feature type="domain" description="PLA2c" evidence="17">
    <location>
        <begin position="275"/>
        <end position="820"/>
    </location>
</feature>
<dbReference type="CTD" id="283748"/>
<evidence type="ECO:0000256" key="1">
    <source>
        <dbReference type="ARBA" id="ARBA00001913"/>
    </source>
</evidence>
<evidence type="ECO:0000256" key="5">
    <source>
        <dbReference type="ARBA" id="ARBA00022490"/>
    </source>
</evidence>
<gene>
    <name evidence="19" type="primary">PLA2G4D</name>
</gene>
<dbReference type="Proteomes" id="UP000504623">
    <property type="component" value="Unplaced"/>
</dbReference>
<dbReference type="PANTHER" id="PTHR10728">
    <property type="entry name" value="CYTOSOLIC PHOSPHOLIPASE A2"/>
    <property type="match status" value="1"/>
</dbReference>
<comment type="subcellular location">
    <subcellularLocation>
        <location evidence="3">Cytoplasm</location>
        <location evidence="3">Cytosol</location>
    </subcellularLocation>
    <subcellularLocation>
        <location evidence="2">Membrane</location>
        <topology evidence="2">Peripheral membrane protein</topology>
    </subcellularLocation>
</comment>
<dbReference type="SMART" id="SM00022">
    <property type="entry name" value="PLAc"/>
    <property type="match status" value="1"/>
</dbReference>
<dbReference type="InterPro" id="IPR035892">
    <property type="entry name" value="C2_domain_sf"/>
</dbReference>
<dbReference type="CDD" id="cd04036">
    <property type="entry name" value="C2_cPLA2"/>
    <property type="match status" value="1"/>
</dbReference>
<comment type="cofactor">
    <cofactor evidence="1">
        <name>Ca(2+)</name>
        <dbReference type="ChEBI" id="CHEBI:29108"/>
    </cofactor>
</comment>
<dbReference type="PROSITE" id="PS50004">
    <property type="entry name" value="C2"/>
    <property type="match status" value="1"/>
</dbReference>
<evidence type="ECO:0000313" key="18">
    <source>
        <dbReference type="Proteomes" id="UP000504623"/>
    </source>
</evidence>
<dbReference type="OrthoDB" id="270970at2759"/>
<dbReference type="GO" id="GO:0005829">
    <property type="term" value="C:cytosol"/>
    <property type="evidence" value="ECO:0007669"/>
    <property type="project" value="UniProtKB-SubCell"/>
</dbReference>
<dbReference type="PANTHER" id="PTHR10728:SF31">
    <property type="entry name" value="CYTOSOLIC PHOSPHOLIPASE A2 DELTA"/>
    <property type="match status" value="1"/>
</dbReference>
<keyword evidence="6 15" id="KW-0479">Metal-binding</keyword>
<evidence type="ECO:0000256" key="7">
    <source>
        <dbReference type="ARBA" id="ARBA00022801"/>
    </source>
</evidence>
<sequence length="820" mass="92427">MENLSPRKPAGHPHQVIASACWQLTVKVLEARNLPWADLLSQADPYVILQLPTIPGTKVKTKTVTNSNHPVWNETFTFRIQSQVKNVLELSIYDEDFVKEDDLLSEFLFDVSEVLAGKLLRKTFSQSSQVGGEVELDVEFLLEKTLDHPENLITNNVLVARELSCLNVHLDSLESATVAPDQNKLQLELVLKGSYEETQTLTLGMSSAIRFHYMAAQETELSGCLQSSSGNGWNSDNSSEHLNVPLRSLPMGKEVTIDIPAPNAPGMKLKLQAEGCPKELAVHLGFDLCAEEQTFLSRRKQVVAKALKQALQLERDLQEDEVPVVGIMAIGGGTRAMTSLYGHLLALQKLGLLDCVTYFSGISGSTWTMAHLYGDPEWSQQDLEGPIQHARERMAKSKLEAFSPERLRSYHQELQLRIEQGYTTTFVDLWALVLENMLHGQEMHQTLSGQRAALERGQNPLPLYLSLNVKENKLETLDFKEWVEFSPYEIGFLKYGAFIPSELLGSDFFMGRLMRKLPESRICFLEAIWSNIFSLNLLDFWYGLTSSGEAWKQHIKDKMRNVDKEHPASSGTSSYLDALWLQPGTALAQAFKGFLINRPLHQQSSNFLHGLQLHQDYRSQKEFSTWSDCHLDCTPNQLTPQEPQLCLVDTGYFINTSCPSMFRSGRKLDLILSFDYSLSSPFEVLQQTELYCQGQGLPFPSVKLSPQDLHQPKECHIFSDPSCPEAPVLLHFPLVNASFKDYSAPGVPRSPEELQAGQMDLTRATSPYSLFNMTYKEEDFDRLLHLSDYNVRNSQDTILQALRTALKHRTLGTRPPGVQT</sequence>
<dbReference type="FunFam" id="3.40.1090.10:FF:000002">
    <property type="entry name" value="Phospholipase A2"/>
    <property type="match status" value="1"/>
</dbReference>
<evidence type="ECO:0000313" key="19">
    <source>
        <dbReference type="RefSeq" id="XP_006831955.1"/>
    </source>
</evidence>
<dbReference type="GeneID" id="102833936"/>
<evidence type="ECO:0000256" key="8">
    <source>
        <dbReference type="ARBA" id="ARBA00022837"/>
    </source>
</evidence>
<keyword evidence="5 15" id="KW-0963">Cytoplasm</keyword>